<keyword evidence="1 5" id="KW-0238">DNA-binding</keyword>
<evidence type="ECO:0000259" key="4">
    <source>
        <dbReference type="PROSITE" id="PS50110"/>
    </source>
</evidence>
<proteinExistence type="predicted"/>
<dbReference type="InterPro" id="IPR011006">
    <property type="entry name" value="CheY-like_superfamily"/>
</dbReference>
<reference evidence="5" key="1">
    <citation type="journal article" date="2014" name="Int. J. Syst. Evol. Microbiol.">
        <title>Complete genome sequence of Corynebacterium casei LMG S-19264T (=DSM 44701T), isolated from a smear-ripened cheese.</title>
        <authorList>
            <consortium name="US DOE Joint Genome Institute (JGI-PGF)"/>
            <person name="Walter F."/>
            <person name="Albersmeier A."/>
            <person name="Kalinowski J."/>
            <person name="Ruckert C."/>
        </authorList>
    </citation>
    <scope>NUCLEOTIDE SEQUENCE</scope>
    <source>
        <strain evidence="5">JCM 13064</strain>
    </source>
</reference>
<dbReference type="PROSITE" id="PS50110">
    <property type="entry name" value="RESPONSE_REGULATORY"/>
    <property type="match status" value="1"/>
</dbReference>
<dbReference type="CDD" id="cd06170">
    <property type="entry name" value="LuxR_C_like"/>
    <property type="match status" value="1"/>
</dbReference>
<feature type="domain" description="HTH luxR-type" evidence="3">
    <location>
        <begin position="134"/>
        <end position="199"/>
    </location>
</feature>
<evidence type="ECO:0000256" key="1">
    <source>
        <dbReference type="ARBA" id="ARBA00023125"/>
    </source>
</evidence>
<dbReference type="Gene3D" id="3.40.50.2300">
    <property type="match status" value="1"/>
</dbReference>
<gene>
    <name evidence="5" type="ORF">GCM10007964_45110</name>
</gene>
<dbReference type="PROSITE" id="PS50043">
    <property type="entry name" value="HTH_LUXR_2"/>
    <property type="match status" value="1"/>
</dbReference>
<feature type="modified residue" description="4-aspartylphosphate" evidence="2">
    <location>
        <position position="54"/>
    </location>
</feature>
<dbReference type="SUPFAM" id="SSF52172">
    <property type="entry name" value="CheY-like"/>
    <property type="match status" value="1"/>
</dbReference>
<accession>A0A917VN68</accession>
<dbReference type="InterPro" id="IPR000792">
    <property type="entry name" value="Tscrpt_reg_LuxR_C"/>
</dbReference>
<dbReference type="Proteomes" id="UP000645217">
    <property type="component" value="Unassembled WGS sequence"/>
</dbReference>
<sequence>MIRVLLAEDHGVVRGALIALLNLTGDIEVVAETDRGDKVVPHALASAPDVAVIDIEMPGVDGIDATTRLKRAMPACRVLILTGLASTGLLRRAMDAGATGFLLKDAPTERLAESIRRVAQGECVIDASLALAAMHATVTPLTDRESAVLGLVGSGATTGEIAAELHLSAATVRNYISSVITKTGARNRTDAVRIAVESGWIEALRHP</sequence>
<reference evidence="5" key="2">
    <citation type="submission" date="2020-09" db="EMBL/GenBank/DDBJ databases">
        <authorList>
            <person name="Sun Q."/>
            <person name="Ohkuma M."/>
        </authorList>
    </citation>
    <scope>NUCLEOTIDE SEQUENCE</scope>
    <source>
        <strain evidence="5">JCM 13064</strain>
    </source>
</reference>
<dbReference type="SUPFAM" id="SSF46894">
    <property type="entry name" value="C-terminal effector domain of the bipartite response regulators"/>
    <property type="match status" value="1"/>
</dbReference>
<dbReference type="GO" id="GO:0003677">
    <property type="term" value="F:DNA binding"/>
    <property type="evidence" value="ECO:0007669"/>
    <property type="project" value="UniProtKB-KW"/>
</dbReference>
<dbReference type="InterPro" id="IPR001789">
    <property type="entry name" value="Sig_transdc_resp-reg_receiver"/>
</dbReference>
<dbReference type="AlphaFoldDB" id="A0A917VN68"/>
<evidence type="ECO:0000256" key="2">
    <source>
        <dbReference type="PROSITE-ProRule" id="PRU00169"/>
    </source>
</evidence>
<dbReference type="PANTHER" id="PTHR43214">
    <property type="entry name" value="TWO-COMPONENT RESPONSE REGULATOR"/>
    <property type="match status" value="1"/>
</dbReference>
<dbReference type="SMART" id="SM00448">
    <property type="entry name" value="REC"/>
    <property type="match status" value="1"/>
</dbReference>
<dbReference type="InterPro" id="IPR039420">
    <property type="entry name" value="WalR-like"/>
</dbReference>
<evidence type="ECO:0000313" key="6">
    <source>
        <dbReference type="Proteomes" id="UP000645217"/>
    </source>
</evidence>
<evidence type="ECO:0000259" key="3">
    <source>
        <dbReference type="PROSITE" id="PS50043"/>
    </source>
</evidence>
<dbReference type="Pfam" id="PF00196">
    <property type="entry name" value="GerE"/>
    <property type="match status" value="1"/>
</dbReference>
<comment type="caution">
    <text evidence="5">The sequence shown here is derived from an EMBL/GenBank/DDBJ whole genome shotgun (WGS) entry which is preliminary data.</text>
</comment>
<name>A0A917VN68_9ACTN</name>
<dbReference type="GO" id="GO:0000160">
    <property type="term" value="P:phosphorelay signal transduction system"/>
    <property type="evidence" value="ECO:0007669"/>
    <property type="project" value="InterPro"/>
</dbReference>
<feature type="domain" description="Response regulatory" evidence="4">
    <location>
        <begin position="3"/>
        <end position="119"/>
    </location>
</feature>
<dbReference type="EMBL" id="BMNT01000025">
    <property type="protein sequence ID" value="GGK97877.1"/>
    <property type="molecule type" value="Genomic_DNA"/>
</dbReference>
<keyword evidence="6" id="KW-1185">Reference proteome</keyword>
<dbReference type="RefSeq" id="WP_189165018.1">
    <property type="nucleotide sequence ID" value="NZ_BMNT01000025.1"/>
</dbReference>
<evidence type="ECO:0000313" key="5">
    <source>
        <dbReference type="EMBL" id="GGK97877.1"/>
    </source>
</evidence>
<protein>
    <submittedName>
        <fullName evidence="5">DNA-binding response regulator</fullName>
    </submittedName>
</protein>
<dbReference type="SMART" id="SM00421">
    <property type="entry name" value="HTH_LUXR"/>
    <property type="match status" value="1"/>
</dbReference>
<dbReference type="GO" id="GO:0006355">
    <property type="term" value="P:regulation of DNA-templated transcription"/>
    <property type="evidence" value="ECO:0007669"/>
    <property type="project" value="InterPro"/>
</dbReference>
<dbReference type="InterPro" id="IPR016032">
    <property type="entry name" value="Sig_transdc_resp-reg_C-effctor"/>
</dbReference>
<organism evidence="5 6">
    <name type="scientific">Sphaerisporangium melleum</name>
    <dbReference type="NCBI Taxonomy" id="321316"/>
    <lineage>
        <taxon>Bacteria</taxon>
        <taxon>Bacillati</taxon>
        <taxon>Actinomycetota</taxon>
        <taxon>Actinomycetes</taxon>
        <taxon>Streptosporangiales</taxon>
        <taxon>Streptosporangiaceae</taxon>
        <taxon>Sphaerisporangium</taxon>
    </lineage>
</organism>
<keyword evidence="2" id="KW-0597">Phosphoprotein</keyword>
<dbReference type="PANTHER" id="PTHR43214:SF42">
    <property type="entry name" value="TRANSCRIPTIONAL REGULATORY PROTEIN DESR"/>
    <property type="match status" value="1"/>
</dbReference>
<dbReference type="PRINTS" id="PR00038">
    <property type="entry name" value="HTHLUXR"/>
</dbReference>
<dbReference type="PROSITE" id="PS00622">
    <property type="entry name" value="HTH_LUXR_1"/>
    <property type="match status" value="1"/>
</dbReference>
<dbReference type="Pfam" id="PF00072">
    <property type="entry name" value="Response_reg"/>
    <property type="match status" value="1"/>
</dbReference>